<protein>
    <submittedName>
        <fullName evidence="1">Uncharacterized protein</fullName>
    </submittedName>
</protein>
<dbReference type="Gene3D" id="3.90.1480.10">
    <property type="entry name" value="Alpha-2,3-sialyltransferase"/>
    <property type="match status" value="1"/>
</dbReference>
<organism evidence="1 2">
    <name type="scientific">Granulicella mallensis</name>
    <dbReference type="NCBI Taxonomy" id="940614"/>
    <lineage>
        <taxon>Bacteria</taxon>
        <taxon>Pseudomonadati</taxon>
        <taxon>Acidobacteriota</taxon>
        <taxon>Terriglobia</taxon>
        <taxon>Terriglobales</taxon>
        <taxon>Acidobacteriaceae</taxon>
        <taxon>Granulicella</taxon>
    </lineage>
</organism>
<sequence length="318" mass="36639">MIRSLAKRLPHPLLSRLYHHVNLREESARVSKAAAMAGLPLLQTLDLQSLRASDTLFVLGSAWSINDIPDARWKIIGKHDSIGLNFWPAHPFVPRFFHFENVAYDDHPVMYDAFHSLLTHRAAAYANTVKIVTNVEPLERRQMFFELPEDLKKNLYAGFSMPVVARNENELRAGIRYMRSIGAFSPRAKTAWFFKYGGSVVGTMTLAVLMGYKRIVLCGVDLNRQEYFYQHRELYPEYADWEFVSPKEIHLTTRRLPWLVPAQTAVHLFKELVLDPENIELFVENSVSTLYPRVELAPQSLFEELDRCVPSRPLQPGQ</sequence>
<dbReference type="RefSeq" id="WP_184260123.1">
    <property type="nucleotide sequence ID" value="NZ_JACHIO010000028.1"/>
</dbReference>
<name>A0A7W7ZWB6_9BACT</name>
<reference evidence="1 2" key="1">
    <citation type="submission" date="2020-08" db="EMBL/GenBank/DDBJ databases">
        <title>Genomic Encyclopedia of Type Strains, Phase IV (KMG-V): Genome sequencing to study the core and pangenomes of soil and plant-associated prokaryotes.</title>
        <authorList>
            <person name="Whitman W."/>
        </authorList>
    </citation>
    <scope>NUCLEOTIDE SEQUENCE [LARGE SCALE GENOMIC DNA]</scope>
    <source>
        <strain evidence="1 2">X5P3</strain>
    </source>
</reference>
<accession>A0A7W7ZWB6</accession>
<dbReference type="Proteomes" id="UP000584867">
    <property type="component" value="Unassembled WGS sequence"/>
</dbReference>
<dbReference type="EMBL" id="JACHIO010000028">
    <property type="protein sequence ID" value="MBB5066461.1"/>
    <property type="molecule type" value="Genomic_DNA"/>
</dbReference>
<gene>
    <name evidence="1" type="ORF">HDF15_004841</name>
</gene>
<evidence type="ECO:0000313" key="2">
    <source>
        <dbReference type="Proteomes" id="UP000584867"/>
    </source>
</evidence>
<proteinExistence type="predicted"/>
<dbReference type="AlphaFoldDB" id="A0A7W7ZWB6"/>
<evidence type="ECO:0000313" key="1">
    <source>
        <dbReference type="EMBL" id="MBB5066461.1"/>
    </source>
</evidence>
<comment type="caution">
    <text evidence="1">The sequence shown here is derived from an EMBL/GenBank/DDBJ whole genome shotgun (WGS) entry which is preliminary data.</text>
</comment>